<feature type="binding site" evidence="9">
    <location>
        <position position="184"/>
    </location>
    <ligand>
        <name>substrate</name>
    </ligand>
</feature>
<feature type="site" description="Cleavage; by autolysis" evidence="9">
    <location>
        <begin position="194"/>
        <end position="195"/>
    </location>
</feature>
<evidence type="ECO:0000256" key="6">
    <source>
        <dbReference type="ARBA" id="ARBA00022813"/>
    </source>
</evidence>
<dbReference type="Proteomes" id="UP000262583">
    <property type="component" value="Chromosome"/>
</dbReference>
<dbReference type="HAMAP" id="MF_01106">
    <property type="entry name" value="ArgJ"/>
    <property type="match status" value="1"/>
</dbReference>
<feature type="binding site" evidence="9">
    <location>
        <position position="281"/>
    </location>
    <ligand>
        <name>substrate</name>
    </ligand>
</feature>
<comment type="subcellular location">
    <subcellularLocation>
        <location evidence="9">Cytoplasm</location>
    </subcellularLocation>
</comment>
<comment type="pathway">
    <text evidence="9">Amino-acid biosynthesis; L-arginine biosynthesis; N(2)-acetyl-L-ornithine from L-glutamate: step 1/4.</text>
</comment>
<dbReference type="AlphaFoldDB" id="A0A2Z4Y729"/>
<keyword evidence="3 9" id="KW-0055">Arginine biosynthesis</keyword>
<dbReference type="PANTHER" id="PTHR23100:SF0">
    <property type="entry name" value="ARGININE BIOSYNTHESIS BIFUNCTIONAL PROTEIN ARGJ, MITOCHONDRIAL"/>
    <property type="match status" value="1"/>
</dbReference>
<reference evidence="10 11" key="1">
    <citation type="submission" date="2018-05" db="EMBL/GenBank/DDBJ databases">
        <title>A metagenomic window into the 2 km-deep terrestrial subsurface aquifer revealed taxonomically and functionally diverse microbial community comprising novel uncultured bacterial lineages.</title>
        <authorList>
            <person name="Kadnikov V.V."/>
            <person name="Mardanov A.V."/>
            <person name="Beletsky A.V."/>
            <person name="Banks D."/>
            <person name="Pimenov N.V."/>
            <person name="Frank Y.A."/>
            <person name="Karnachuk O.V."/>
            <person name="Ravin N.V."/>
        </authorList>
    </citation>
    <scope>NUCLEOTIDE SEQUENCE [LARGE SCALE GENOMIC DNA]</scope>
    <source>
        <strain evidence="10">BY</strain>
    </source>
</reference>
<feature type="binding site" evidence="9">
    <location>
        <position position="195"/>
    </location>
    <ligand>
        <name>substrate</name>
    </ligand>
</feature>
<feature type="active site" description="Nucleophile" evidence="9">
    <location>
        <position position="195"/>
    </location>
</feature>
<feature type="chain" id="PRO_5023373549" description="Arginine biosynthesis bifunctional protein ArgJ alpha chain" evidence="9">
    <location>
        <begin position="1"/>
        <end position="194"/>
    </location>
</feature>
<comment type="function">
    <text evidence="9">Catalyzes two activities which are involved in the cyclic version of arginine biosynthesis: the synthesis of N-acetylglutamate from glutamate and acetyl-CoA as the acetyl donor, and of ornithine by transacetylation between N(2)-acetylornithine and glutamate.</text>
</comment>
<dbReference type="FunFam" id="3.60.70.12:FF:000001">
    <property type="entry name" value="Arginine biosynthesis bifunctional protein ArgJ, chloroplastic"/>
    <property type="match status" value="1"/>
</dbReference>
<sequence>MRIFPDPNIAIPLPKGFSWGTAAAGIRYKNRDDLAVIDPGCEATAAAVFTQNTFCAAPVRVSREILSASKGRIRGVVVNSGCANAATGEQGLRDARAMAEELGKCLAPSGKTHCLVCSTGTIGVRLPMEKVLPAIHAAVANRSESAPGFLAFARAILTTDTREKYAWKVLTIAGKPVTILACAKGSGMIYPRMATLLGFVATDAELPPETAQTLLRYAVNRSLNCLTVDADTSTNDTTILLANGASGASIQDIDSADGQCFAEALTEVLQCLARQLARDGEGATKLIEITVREARSYEEAHQVAMSIANSNLVKTAIYGRDANWGRIVCAIGNSGVSLEPERVRVRLGDLLLFEKGEPVPFDEGVALQVLSEEFVPITVDLGLGENSATAWTCDLTEKYVEINGAYRT</sequence>
<feature type="site" description="Involved in the stabilization of negative charge on the oxyanion by the formation of the oxyanion hole" evidence="9">
    <location>
        <position position="120"/>
    </location>
</feature>
<protein>
    <recommendedName>
        <fullName evidence="9">Arginine biosynthesis bifunctional protein ArgJ</fullName>
    </recommendedName>
    <domain>
        <recommendedName>
            <fullName evidence="9">Glutamate N-acetyltransferase</fullName>
            <ecNumber evidence="9">2.3.1.35</ecNumber>
        </recommendedName>
        <alternativeName>
            <fullName evidence="9">Ornithine acetyltransferase</fullName>
            <shortName evidence="9">OATase</shortName>
        </alternativeName>
        <alternativeName>
            <fullName evidence="9">Ornithine transacetylase</fullName>
        </alternativeName>
    </domain>
    <domain>
        <recommendedName>
            <fullName evidence="9">Amino-acid acetyltransferase</fullName>
            <ecNumber evidence="9">2.3.1.1</ecNumber>
        </recommendedName>
        <alternativeName>
            <fullName evidence="9">N-acetylglutamate synthase</fullName>
            <shortName evidence="9">AGSase</shortName>
        </alternativeName>
    </domain>
    <component>
        <recommendedName>
            <fullName evidence="9">Arginine biosynthesis bifunctional protein ArgJ alpha chain</fullName>
        </recommendedName>
    </component>
    <component>
        <recommendedName>
            <fullName evidence="9">Arginine biosynthesis bifunctional protein ArgJ beta chain</fullName>
        </recommendedName>
    </component>
</protein>
<evidence type="ECO:0000256" key="1">
    <source>
        <dbReference type="ARBA" id="ARBA00006774"/>
    </source>
</evidence>
<dbReference type="KEGG" id="schv:BRCON_1725"/>
<feature type="site" description="Involved in the stabilization of negative charge on the oxyanion by the formation of the oxyanion hole" evidence="9">
    <location>
        <position position="119"/>
    </location>
</feature>
<dbReference type="GO" id="GO:0004042">
    <property type="term" value="F:L-glutamate N-acetyltransferase activity"/>
    <property type="evidence" value="ECO:0007669"/>
    <property type="project" value="UniProtKB-UniRule"/>
</dbReference>
<dbReference type="GO" id="GO:0004358">
    <property type="term" value="F:L-glutamate N-acetyltransferase activity, acting on acetyl-L-ornithine as donor"/>
    <property type="evidence" value="ECO:0007669"/>
    <property type="project" value="UniProtKB-UniRule"/>
</dbReference>
<evidence type="ECO:0000256" key="5">
    <source>
        <dbReference type="ARBA" id="ARBA00022679"/>
    </source>
</evidence>
<evidence type="ECO:0000256" key="7">
    <source>
        <dbReference type="ARBA" id="ARBA00023315"/>
    </source>
</evidence>
<dbReference type="PANTHER" id="PTHR23100">
    <property type="entry name" value="ARGININE BIOSYNTHESIS BIFUNCTIONAL PROTEIN ARGJ"/>
    <property type="match status" value="1"/>
</dbReference>
<evidence type="ECO:0000256" key="9">
    <source>
        <dbReference type="HAMAP-Rule" id="MF_01106"/>
    </source>
</evidence>
<dbReference type="GO" id="GO:0006592">
    <property type="term" value="P:ornithine biosynthetic process"/>
    <property type="evidence" value="ECO:0007669"/>
    <property type="project" value="TreeGrafter"/>
</dbReference>
<evidence type="ECO:0000313" key="11">
    <source>
        <dbReference type="Proteomes" id="UP000262583"/>
    </source>
</evidence>
<dbReference type="Gene3D" id="3.60.70.12">
    <property type="entry name" value="L-amino peptidase D-ALA esterase/amidase"/>
    <property type="match status" value="1"/>
</dbReference>
<evidence type="ECO:0000313" key="10">
    <source>
        <dbReference type="EMBL" id="AXA36502.1"/>
    </source>
</evidence>
<dbReference type="InterPro" id="IPR002813">
    <property type="entry name" value="Arg_biosynth_ArgJ"/>
</dbReference>
<feature type="binding site" evidence="9">
    <location>
        <position position="403"/>
    </location>
    <ligand>
        <name>substrate</name>
    </ligand>
</feature>
<keyword evidence="7 9" id="KW-0012">Acyltransferase</keyword>
<comment type="subunit">
    <text evidence="2 9">Heterotetramer of two alpha and two beta chains.</text>
</comment>
<dbReference type="FunFam" id="3.10.20.340:FF:000001">
    <property type="entry name" value="Arginine biosynthesis bifunctional protein ArgJ, chloroplastic"/>
    <property type="match status" value="1"/>
</dbReference>
<dbReference type="InterPro" id="IPR016117">
    <property type="entry name" value="ArgJ-like_dom_sf"/>
</dbReference>
<keyword evidence="6 9" id="KW-0068">Autocatalytic cleavage</keyword>
<feature type="binding site" evidence="9">
    <location>
        <position position="158"/>
    </location>
    <ligand>
        <name>substrate</name>
    </ligand>
</feature>
<accession>A0A2Z4Y729</accession>
<dbReference type="NCBIfam" id="TIGR00120">
    <property type="entry name" value="ArgJ"/>
    <property type="match status" value="1"/>
</dbReference>
<evidence type="ECO:0000256" key="2">
    <source>
        <dbReference type="ARBA" id="ARBA00011475"/>
    </source>
</evidence>
<evidence type="ECO:0000256" key="4">
    <source>
        <dbReference type="ARBA" id="ARBA00022605"/>
    </source>
</evidence>
<keyword evidence="9" id="KW-0963">Cytoplasm</keyword>
<feature type="binding site" evidence="9">
    <location>
        <position position="408"/>
    </location>
    <ligand>
        <name>substrate</name>
    </ligand>
</feature>
<name>A0A2Z4Y729_SUMC1</name>
<dbReference type="SUPFAM" id="SSF56266">
    <property type="entry name" value="DmpA/ArgJ-like"/>
    <property type="match status" value="1"/>
</dbReference>
<dbReference type="EMBL" id="CP030759">
    <property type="protein sequence ID" value="AXA36502.1"/>
    <property type="molecule type" value="Genomic_DNA"/>
</dbReference>
<comment type="catalytic activity">
    <reaction evidence="9">
        <text>L-glutamate + acetyl-CoA = N-acetyl-L-glutamate + CoA + H(+)</text>
        <dbReference type="Rhea" id="RHEA:24292"/>
        <dbReference type="ChEBI" id="CHEBI:15378"/>
        <dbReference type="ChEBI" id="CHEBI:29985"/>
        <dbReference type="ChEBI" id="CHEBI:44337"/>
        <dbReference type="ChEBI" id="CHEBI:57287"/>
        <dbReference type="ChEBI" id="CHEBI:57288"/>
        <dbReference type="EC" id="2.3.1.1"/>
    </reaction>
</comment>
<evidence type="ECO:0000256" key="8">
    <source>
        <dbReference type="ARBA" id="ARBA00049439"/>
    </source>
</evidence>
<dbReference type="GO" id="GO:0005737">
    <property type="term" value="C:cytoplasm"/>
    <property type="evidence" value="ECO:0007669"/>
    <property type="project" value="UniProtKB-SubCell"/>
</dbReference>
<dbReference type="NCBIfam" id="NF003802">
    <property type="entry name" value="PRK05388.1"/>
    <property type="match status" value="1"/>
</dbReference>
<dbReference type="EC" id="2.3.1.1" evidence="9"/>
<dbReference type="Pfam" id="PF01960">
    <property type="entry name" value="ArgJ"/>
    <property type="match status" value="1"/>
</dbReference>
<dbReference type="InterPro" id="IPR042195">
    <property type="entry name" value="ArgJ_beta_C"/>
</dbReference>
<feature type="chain" id="PRO_5023373547" description="Arginine biosynthesis bifunctional protein ArgJ beta chain" evidence="9">
    <location>
        <begin position="195"/>
        <end position="408"/>
    </location>
</feature>
<dbReference type="GO" id="GO:0006526">
    <property type="term" value="P:L-arginine biosynthetic process"/>
    <property type="evidence" value="ECO:0007669"/>
    <property type="project" value="UniProtKB-UniRule"/>
</dbReference>
<comment type="similarity">
    <text evidence="1 9">Belongs to the ArgJ family.</text>
</comment>
<keyword evidence="9" id="KW-0511">Multifunctional enzyme</keyword>
<dbReference type="UniPathway" id="UPA00068">
    <property type="reaction ID" value="UER00106"/>
</dbReference>
<comment type="pathway">
    <text evidence="9">Amino-acid biosynthesis; L-arginine biosynthesis; L-ornithine and N-acetyl-L-glutamate from L-glutamate and N(2)-acetyl-L-ornithine (cyclic): step 1/1.</text>
</comment>
<dbReference type="Gene3D" id="3.10.20.340">
    <property type="entry name" value="ArgJ beta chain, C-terminal domain"/>
    <property type="match status" value="1"/>
</dbReference>
<evidence type="ECO:0000256" key="3">
    <source>
        <dbReference type="ARBA" id="ARBA00022571"/>
    </source>
</evidence>
<dbReference type="EC" id="2.3.1.35" evidence="9"/>
<gene>
    <name evidence="9" type="primary">argJ</name>
    <name evidence="10" type="ORF">BRCON_1725</name>
</gene>
<proteinExistence type="inferred from homology"/>
<dbReference type="CDD" id="cd02152">
    <property type="entry name" value="OAT"/>
    <property type="match status" value="1"/>
</dbReference>
<keyword evidence="5 9" id="KW-0808">Transferase</keyword>
<keyword evidence="4 9" id="KW-0028">Amino-acid biosynthesis</keyword>
<comment type="catalytic activity">
    <reaction evidence="8 9">
        <text>N(2)-acetyl-L-ornithine + L-glutamate = N-acetyl-L-glutamate + L-ornithine</text>
        <dbReference type="Rhea" id="RHEA:15349"/>
        <dbReference type="ChEBI" id="CHEBI:29985"/>
        <dbReference type="ChEBI" id="CHEBI:44337"/>
        <dbReference type="ChEBI" id="CHEBI:46911"/>
        <dbReference type="ChEBI" id="CHEBI:57805"/>
        <dbReference type="EC" id="2.3.1.35"/>
    </reaction>
</comment>
<organism evidence="10 11">
    <name type="scientific">Sumerlaea chitinivorans</name>
    <dbReference type="NCBI Taxonomy" id="2250252"/>
    <lineage>
        <taxon>Bacteria</taxon>
        <taxon>Candidatus Sumerlaeota</taxon>
        <taxon>Candidatus Sumerlaeia</taxon>
        <taxon>Candidatus Sumerlaeales</taxon>
        <taxon>Candidatus Sumerlaeaceae</taxon>
        <taxon>Candidatus Sumerlaea</taxon>
    </lineage>
</organism>